<sequence length="47" mass="5043">MTRAGFGPPSEPVLVKTSYGESPQVPTISLISTEQTVITLRIEPTGR</sequence>
<gene>
    <name evidence="1" type="ORF">X975_15549</name>
</gene>
<name>A0A087TFY3_STEMI</name>
<evidence type="ECO:0000313" key="2">
    <source>
        <dbReference type="Proteomes" id="UP000054359"/>
    </source>
</evidence>
<proteinExistence type="predicted"/>
<feature type="non-terminal residue" evidence="1">
    <location>
        <position position="47"/>
    </location>
</feature>
<evidence type="ECO:0000313" key="1">
    <source>
        <dbReference type="EMBL" id="KFM64022.1"/>
    </source>
</evidence>
<protein>
    <submittedName>
        <fullName evidence="1">Uncharacterized protein</fullName>
    </submittedName>
</protein>
<dbReference type="AlphaFoldDB" id="A0A087TFY3"/>
<dbReference type="EMBL" id="KK115033">
    <property type="protein sequence ID" value="KFM64022.1"/>
    <property type="molecule type" value="Genomic_DNA"/>
</dbReference>
<accession>A0A087TFY3</accession>
<dbReference type="Proteomes" id="UP000054359">
    <property type="component" value="Unassembled WGS sequence"/>
</dbReference>
<organism evidence="1 2">
    <name type="scientific">Stegodyphus mimosarum</name>
    <name type="common">African social velvet spider</name>
    <dbReference type="NCBI Taxonomy" id="407821"/>
    <lineage>
        <taxon>Eukaryota</taxon>
        <taxon>Metazoa</taxon>
        <taxon>Ecdysozoa</taxon>
        <taxon>Arthropoda</taxon>
        <taxon>Chelicerata</taxon>
        <taxon>Arachnida</taxon>
        <taxon>Araneae</taxon>
        <taxon>Araneomorphae</taxon>
        <taxon>Entelegynae</taxon>
        <taxon>Eresoidea</taxon>
        <taxon>Eresidae</taxon>
        <taxon>Stegodyphus</taxon>
    </lineage>
</organism>
<keyword evidence="2" id="KW-1185">Reference proteome</keyword>
<reference evidence="1 2" key="1">
    <citation type="submission" date="2013-11" db="EMBL/GenBank/DDBJ databases">
        <title>Genome sequencing of Stegodyphus mimosarum.</title>
        <authorList>
            <person name="Bechsgaard J."/>
        </authorList>
    </citation>
    <scope>NUCLEOTIDE SEQUENCE [LARGE SCALE GENOMIC DNA]</scope>
</reference>